<sequence length="283" mass="31071">MATLTPSELYPAVRRFLVQSGLTRSLKSFNKETNFCEDEDAHTNGDARAAILASLELVRAGQFWLDAQPAPVEPKKKRRREEAEQAGGEDAAVVEKSSKKKKRAEAEVEEAAAPAVALEEVAQKKKKKQSEEVEVQPAKQEKVKKTKKVGEAEPEATPEAKPESTPEPNAAGNAKEEKKSKKEKKEKQESNEGRSGVPFSRVDQEKWTAAVKDPRLLDNTHTSKSKIGEVGDTWADMASADLLAVKGKGFRKEMAKKKRASWRGAGAMDMGVNSIPFPDSDED</sequence>
<dbReference type="InterPro" id="IPR039191">
    <property type="entry name" value="Nopp140-like"/>
</dbReference>
<dbReference type="AlphaFoldDB" id="A0A7S1F472"/>
<dbReference type="InterPro" id="IPR006594">
    <property type="entry name" value="LisH"/>
</dbReference>
<dbReference type="Pfam" id="PF05022">
    <property type="entry name" value="SRP40_C"/>
    <property type="match status" value="1"/>
</dbReference>
<gene>
    <name evidence="3" type="ORF">NSCI0253_LOCUS16376</name>
</gene>
<feature type="region of interest" description="Disordered" evidence="1">
    <location>
        <begin position="66"/>
        <end position="206"/>
    </location>
</feature>
<feature type="compositionally biased region" description="Basic and acidic residues" evidence="1">
    <location>
        <begin position="139"/>
        <end position="151"/>
    </location>
</feature>
<evidence type="ECO:0000313" key="3">
    <source>
        <dbReference type="EMBL" id="CAD8842028.1"/>
    </source>
</evidence>
<name>A0A7S1F472_NOCSC</name>
<evidence type="ECO:0000259" key="2">
    <source>
        <dbReference type="Pfam" id="PF05022"/>
    </source>
</evidence>
<feature type="compositionally biased region" description="Basic and acidic residues" evidence="1">
    <location>
        <begin position="174"/>
        <end position="192"/>
    </location>
</feature>
<dbReference type="PANTHER" id="PTHR23216">
    <property type="entry name" value="NUCLEOLAR AND COILED-BODY PHOSPHOPROTEIN 1"/>
    <property type="match status" value="1"/>
</dbReference>
<feature type="compositionally biased region" description="Low complexity" evidence="1">
    <location>
        <begin position="85"/>
        <end position="95"/>
    </location>
</feature>
<dbReference type="PANTHER" id="PTHR23216:SF1">
    <property type="entry name" value="NUCLEOLAR AND COILED-BODY PHOSPHOPROTEIN 1"/>
    <property type="match status" value="1"/>
</dbReference>
<reference evidence="3" key="1">
    <citation type="submission" date="2021-01" db="EMBL/GenBank/DDBJ databases">
        <authorList>
            <person name="Corre E."/>
            <person name="Pelletier E."/>
            <person name="Niang G."/>
            <person name="Scheremetjew M."/>
            <person name="Finn R."/>
            <person name="Kale V."/>
            <person name="Holt S."/>
            <person name="Cochrane G."/>
            <person name="Meng A."/>
            <person name="Brown T."/>
            <person name="Cohen L."/>
        </authorList>
    </citation>
    <scope>NUCLEOTIDE SEQUENCE</scope>
</reference>
<dbReference type="PROSITE" id="PS50896">
    <property type="entry name" value="LISH"/>
    <property type="match status" value="1"/>
</dbReference>
<accession>A0A7S1F472</accession>
<organism evidence="3">
    <name type="scientific">Noctiluca scintillans</name>
    <name type="common">Sea sparkle</name>
    <name type="synonym">Red tide dinoflagellate</name>
    <dbReference type="NCBI Taxonomy" id="2966"/>
    <lineage>
        <taxon>Eukaryota</taxon>
        <taxon>Sar</taxon>
        <taxon>Alveolata</taxon>
        <taxon>Dinophyceae</taxon>
        <taxon>Noctilucales</taxon>
        <taxon>Noctilucaceae</taxon>
        <taxon>Noctiluca</taxon>
    </lineage>
</organism>
<feature type="compositionally biased region" description="Low complexity" evidence="1">
    <location>
        <begin position="111"/>
        <end position="120"/>
    </location>
</feature>
<protein>
    <recommendedName>
        <fullName evidence="2">Srp40 C-terminal domain-containing protein</fullName>
    </recommendedName>
</protein>
<evidence type="ECO:0000256" key="1">
    <source>
        <dbReference type="SAM" id="MobiDB-lite"/>
    </source>
</evidence>
<dbReference type="InterPro" id="IPR007718">
    <property type="entry name" value="Srp40_C"/>
</dbReference>
<feature type="domain" description="Srp40 C-terminal" evidence="2">
    <location>
        <begin position="198"/>
        <end position="277"/>
    </location>
</feature>
<proteinExistence type="predicted"/>
<dbReference type="EMBL" id="HBFQ01023326">
    <property type="protein sequence ID" value="CAD8842028.1"/>
    <property type="molecule type" value="Transcribed_RNA"/>
</dbReference>
<dbReference type="GO" id="GO:0005730">
    <property type="term" value="C:nucleolus"/>
    <property type="evidence" value="ECO:0007669"/>
    <property type="project" value="InterPro"/>
</dbReference>